<comment type="caution">
    <text evidence="2">The sequence shown here is derived from an EMBL/GenBank/DDBJ whole genome shotgun (WGS) entry which is preliminary data.</text>
</comment>
<dbReference type="OrthoDB" id="9791620at2"/>
<dbReference type="Proteomes" id="UP000030125">
    <property type="component" value="Unassembled WGS sequence"/>
</dbReference>
<dbReference type="GO" id="GO:0016887">
    <property type="term" value="F:ATP hydrolysis activity"/>
    <property type="evidence" value="ECO:0007669"/>
    <property type="project" value="InterPro"/>
</dbReference>
<dbReference type="InterPro" id="IPR027417">
    <property type="entry name" value="P-loop_NTPase"/>
</dbReference>
<dbReference type="NCBIfam" id="NF045780">
    <property type="entry name" value="TrlF_fam_ATP"/>
    <property type="match status" value="1"/>
</dbReference>
<gene>
    <name evidence="2" type="ORF">HQ35_08410</name>
</gene>
<evidence type="ECO:0008006" key="4">
    <source>
        <dbReference type="Google" id="ProtNLM"/>
    </source>
</evidence>
<protein>
    <recommendedName>
        <fullName evidence="4">DNA repair protein</fullName>
    </recommendedName>
</protein>
<evidence type="ECO:0000313" key="2">
    <source>
        <dbReference type="EMBL" id="KGN79307.1"/>
    </source>
</evidence>
<dbReference type="Gene3D" id="3.40.50.300">
    <property type="entry name" value="P-loop containing nucleotide triphosphate hydrolases"/>
    <property type="match status" value="2"/>
</dbReference>
<proteinExistence type="predicted"/>
<dbReference type="RefSeq" id="WP_036852426.1">
    <property type="nucleotide sequence ID" value="NZ_JQJD01000051.1"/>
</dbReference>
<dbReference type="GO" id="GO:0005524">
    <property type="term" value="F:ATP binding"/>
    <property type="evidence" value="ECO:0007669"/>
    <property type="project" value="InterPro"/>
</dbReference>
<organism evidence="2 3">
    <name type="scientific">Porphyromonas cangingivalis</name>
    <dbReference type="NCBI Taxonomy" id="36874"/>
    <lineage>
        <taxon>Bacteria</taxon>
        <taxon>Pseudomonadati</taxon>
        <taxon>Bacteroidota</taxon>
        <taxon>Bacteroidia</taxon>
        <taxon>Bacteroidales</taxon>
        <taxon>Porphyromonadaceae</taxon>
        <taxon>Porphyromonas</taxon>
    </lineage>
</organism>
<evidence type="ECO:0000256" key="1">
    <source>
        <dbReference type="SAM" id="Coils"/>
    </source>
</evidence>
<accession>A0A0A2ENQ7</accession>
<sequence length="932" mass="107804">MNIPEEKRGSEWRKWDLHIHTKGTNKNDQFSSPDFNTFCITLFKKAIENDIKAIGVTDYFSIDNYLKVRKFQEEINKNTQFSEEEKKYILGILILPNVELRMLPVTDKGRLINIHCIFNPEPSFLKNLENDFFASIECNKFKMNRDGIIAYGKYLDPSLSDDDIAYKKGIDNFCLSPKELHDVISSKPELRDNVIIIVSNSSNDGASGIQKHYDLFENESGSLGGTRHFIYKMSDCIFSSNRNDRDYFLGKKAGSSAEIVKKKCGSLKPCIHGSDAHKEDKLFSPDDNKFCWIKANLTFSGLKQILYEPEERVIIQQDVPDDKSVYHVIDSVELDENNFWKGKIFLSENLNTIIGGRSTGKSTLLKSIAKKIDPNISTDRDDNGFIDGHLSSVCVRWKDGDTSSQREIDFFPQSYMYRIAKDEKLTNDLIQNIIKIRPENEIVKTYEEECSKTSKELITDIHDVQRLKNEIDELNRNLSEKGDKKGVEAEVERLRGKLDVLSHRVNISPEKLGTYSINQNEILECEKRITQAEEDLLVLKNLQEISPVKNEYLKEINHYSLHLPENVSKISEYFQLLEEYDKEKREALVQDLIGSTNAQKEKEKARIIEIKSSEAFVEVEQYYKNNKELSDLQAKLKEEHIRLNDIAKNETEKQTHEKTLNSLLESIVQKHLSYKIGVEKVANDLLIEYDGIKISAKKQFLKEDLKDFLQSRLNQQGAERQDFLREFVDNYAEDTENRCRMFLEKAVENKITYKGSNANSNVLQELLGRPWFEYSYELSFQNDSFSEMSEGKQAFVILKLLLDFSTKRCPILIDQPEDSLDNRAIYNELVQYIKTKKKHRQIILVTHNPNVVVSADAENIIVANQHGTNSPNRDSLRFQYTNGALEDTMPNKKPEPEQYIVLESQGIREHVCEILEGGREAFEKREQKYGFR</sequence>
<dbReference type="SUPFAM" id="SSF52540">
    <property type="entry name" value="P-loop containing nucleoside triphosphate hydrolases"/>
    <property type="match status" value="1"/>
</dbReference>
<keyword evidence="1" id="KW-0175">Coiled coil</keyword>
<dbReference type="Gene3D" id="3.20.20.140">
    <property type="entry name" value="Metal-dependent hydrolases"/>
    <property type="match status" value="1"/>
</dbReference>
<keyword evidence="3" id="KW-1185">Reference proteome</keyword>
<dbReference type="AlphaFoldDB" id="A0A0A2ENQ7"/>
<evidence type="ECO:0000313" key="3">
    <source>
        <dbReference type="Proteomes" id="UP000030125"/>
    </source>
</evidence>
<feature type="coiled-coil region" evidence="1">
    <location>
        <begin position="457"/>
        <end position="542"/>
    </location>
</feature>
<reference evidence="2 3" key="1">
    <citation type="submission" date="2014-08" db="EMBL/GenBank/DDBJ databases">
        <title>Porphyromonas cangingivalis strain:COT-109_OH1386 Genome sequencing.</title>
        <authorList>
            <person name="Wallis C."/>
            <person name="Deusch O."/>
            <person name="O'Flynn C."/>
            <person name="Davis I."/>
            <person name="Jospin G."/>
            <person name="Darling A.E."/>
            <person name="Coil D.A."/>
            <person name="Alexiev A."/>
            <person name="Horsfall A."/>
            <person name="Kirkwood N."/>
            <person name="Harris S."/>
            <person name="Eisen J.A."/>
        </authorList>
    </citation>
    <scope>NUCLEOTIDE SEQUENCE [LARGE SCALE GENOMIC DNA]</scope>
    <source>
        <strain evidence="3">COT-109 OH1386</strain>
    </source>
</reference>
<dbReference type="SUPFAM" id="SSF89550">
    <property type="entry name" value="PHP domain-like"/>
    <property type="match status" value="1"/>
</dbReference>
<dbReference type="InterPro" id="IPR054787">
    <property type="entry name" value="TrlF_ATPase"/>
</dbReference>
<dbReference type="InterPro" id="IPR016195">
    <property type="entry name" value="Pol/histidinol_Pase-like"/>
</dbReference>
<feature type="coiled-coil region" evidence="1">
    <location>
        <begin position="619"/>
        <end position="649"/>
    </location>
</feature>
<name>A0A0A2ENQ7_PORCN</name>
<dbReference type="EMBL" id="JQJD01000051">
    <property type="protein sequence ID" value="KGN79307.1"/>
    <property type="molecule type" value="Genomic_DNA"/>
</dbReference>